<evidence type="ECO:0000256" key="4">
    <source>
        <dbReference type="ARBA" id="ARBA00022989"/>
    </source>
</evidence>
<feature type="transmembrane region" description="Helical" evidence="6">
    <location>
        <begin position="92"/>
        <end position="116"/>
    </location>
</feature>
<feature type="transmembrane region" description="Helical" evidence="6">
    <location>
        <begin position="375"/>
        <end position="396"/>
    </location>
</feature>
<feature type="transmembrane region" description="Helical" evidence="6">
    <location>
        <begin position="295"/>
        <end position="317"/>
    </location>
</feature>
<keyword evidence="3 6" id="KW-0812">Transmembrane</keyword>
<dbReference type="InterPro" id="IPR002293">
    <property type="entry name" value="AA/rel_permease1"/>
</dbReference>
<sequence length="479" mass="52347">MGYAVQVKRELNVFQLTGTAFSITASWIGVTGGFATGVLVGGPVVLIWGLVLIAVINVAISVSLAELISAMPNSGGQYYWVMRLAPPKYARFSAYVTGMLNLLGGLCATASISVLVGQMVMGCVSLFHPGFAVAAWQIWLIGIAHNLSCFLFNFREKLLARTMMASMVFSILAWLAVLIVLPVKTPSHTSASFIFTSTENISGWPSFGMAFMIGLLNANWSFGLLDAVSHLAEEIVRPEVNVPRALFASIAIGFATAWPLAIVLVYCMFDFDAVTSAHVPLLELFHLLFSGNRGAAVGLLSLILITLWFSTVGLHTYQMRISWAFSRDNGLPFSTFWSRVPKRFGVPINAHLLCLVLVNIISLLCIASTTAFNSLITAVLVFPNLSIMISVMFSLLPRNGHIKGPYHFGVFGKVCKVTTIAFTLVTCVVYSFPYYIPVEAGSMNYFSVILVAALLGILLDWAFRARHGFRRSQMIEHRD</sequence>
<dbReference type="PIRSF" id="PIRSF006060">
    <property type="entry name" value="AA_transporter"/>
    <property type="match status" value="1"/>
</dbReference>
<comment type="subcellular location">
    <subcellularLocation>
        <location evidence="1">Membrane</location>
        <topology evidence="1">Multi-pass membrane protein</topology>
    </subcellularLocation>
</comment>
<dbReference type="EMBL" id="JBFXLR010000004">
    <property type="protein sequence ID" value="KAL2858978.1"/>
    <property type="molecule type" value="Genomic_DNA"/>
</dbReference>
<accession>A0ABR4L357</accession>
<keyword evidence="8" id="KW-1185">Reference proteome</keyword>
<dbReference type="PANTHER" id="PTHR45649:SF7">
    <property type="entry name" value="CHOLINE TRANSPORT PROTEIN"/>
    <property type="match status" value="1"/>
</dbReference>
<reference evidence="7 8" key="1">
    <citation type="submission" date="2024-07" db="EMBL/GenBank/DDBJ databases">
        <title>Section-level genome sequencing and comparative genomics of Aspergillus sections Usti and Cavernicolus.</title>
        <authorList>
            <consortium name="Lawrence Berkeley National Laboratory"/>
            <person name="Nybo J.L."/>
            <person name="Vesth T.C."/>
            <person name="Theobald S."/>
            <person name="Frisvad J.C."/>
            <person name="Larsen T.O."/>
            <person name="Kjaerboelling I."/>
            <person name="Rothschild-Mancinelli K."/>
            <person name="Lyhne E.K."/>
            <person name="Kogle M.E."/>
            <person name="Barry K."/>
            <person name="Clum A."/>
            <person name="Na H."/>
            <person name="Ledsgaard L."/>
            <person name="Lin J."/>
            <person name="Lipzen A."/>
            <person name="Kuo A."/>
            <person name="Riley R."/>
            <person name="Mondo S."/>
            <person name="LaButti K."/>
            <person name="Haridas S."/>
            <person name="Pangalinan J."/>
            <person name="Salamov A.A."/>
            <person name="Simmons B.A."/>
            <person name="Magnuson J.K."/>
            <person name="Chen J."/>
            <person name="Drula E."/>
            <person name="Henrissat B."/>
            <person name="Wiebenga A."/>
            <person name="Lubbers R.J."/>
            <person name="Gomes A.C."/>
            <person name="Macurrencykelacurrency M.R."/>
            <person name="Stajich J."/>
            <person name="Grigoriev I.V."/>
            <person name="Mortensen U.H."/>
            <person name="De vries R.P."/>
            <person name="Baker S.E."/>
            <person name="Andersen M.R."/>
        </authorList>
    </citation>
    <scope>NUCLEOTIDE SEQUENCE [LARGE SCALE GENOMIC DNA]</scope>
    <source>
        <strain evidence="7 8">CBS 756.74</strain>
    </source>
</reference>
<dbReference type="Proteomes" id="UP001610444">
    <property type="component" value="Unassembled WGS sequence"/>
</dbReference>
<feature type="transmembrane region" description="Helical" evidence="6">
    <location>
        <begin position="203"/>
        <end position="225"/>
    </location>
</feature>
<name>A0ABR4L357_9EURO</name>
<keyword evidence="5 6" id="KW-0472">Membrane</keyword>
<evidence type="ECO:0000256" key="3">
    <source>
        <dbReference type="ARBA" id="ARBA00022692"/>
    </source>
</evidence>
<evidence type="ECO:0000313" key="8">
    <source>
        <dbReference type="Proteomes" id="UP001610444"/>
    </source>
</evidence>
<dbReference type="InterPro" id="IPR004840">
    <property type="entry name" value="Amino_acid_permease_CS"/>
</dbReference>
<evidence type="ECO:0000256" key="2">
    <source>
        <dbReference type="ARBA" id="ARBA00022448"/>
    </source>
</evidence>
<comment type="caution">
    <text evidence="7">The sequence shown here is derived from an EMBL/GenBank/DDBJ whole genome shotgun (WGS) entry which is preliminary data.</text>
</comment>
<dbReference type="Pfam" id="PF13520">
    <property type="entry name" value="AA_permease_2"/>
    <property type="match status" value="1"/>
</dbReference>
<keyword evidence="2" id="KW-0813">Transport</keyword>
<feature type="transmembrane region" description="Helical" evidence="6">
    <location>
        <begin position="136"/>
        <end position="154"/>
    </location>
</feature>
<dbReference type="RefSeq" id="XP_070903942.1">
    <property type="nucleotide sequence ID" value="XM_071042604.1"/>
</dbReference>
<dbReference type="PANTHER" id="PTHR45649">
    <property type="entry name" value="AMINO-ACID PERMEASE BAT1"/>
    <property type="match status" value="1"/>
</dbReference>
<feature type="transmembrane region" description="Helical" evidence="6">
    <location>
        <begin position="20"/>
        <end position="40"/>
    </location>
</feature>
<feature type="transmembrane region" description="Helical" evidence="6">
    <location>
        <begin position="417"/>
        <end position="436"/>
    </location>
</feature>
<evidence type="ECO:0000313" key="7">
    <source>
        <dbReference type="EMBL" id="KAL2858978.1"/>
    </source>
</evidence>
<feature type="transmembrane region" description="Helical" evidence="6">
    <location>
        <begin position="348"/>
        <end position="369"/>
    </location>
</feature>
<evidence type="ECO:0000256" key="6">
    <source>
        <dbReference type="SAM" id="Phobius"/>
    </source>
</evidence>
<evidence type="ECO:0000256" key="1">
    <source>
        <dbReference type="ARBA" id="ARBA00004141"/>
    </source>
</evidence>
<evidence type="ECO:0000256" key="5">
    <source>
        <dbReference type="ARBA" id="ARBA00023136"/>
    </source>
</evidence>
<feature type="transmembrane region" description="Helical" evidence="6">
    <location>
        <begin position="46"/>
        <end position="71"/>
    </location>
</feature>
<organism evidence="7 8">
    <name type="scientific">Aspergillus pseudodeflectus</name>
    <dbReference type="NCBI Taxonomy" id="176178"/>
    <lineage>
        <taxon>Eukaryota</taxon>
        <taxon>Fungi</taxon>
        <taxon>Dikarya</taxon>
        <taxon>Ascomycota</taxon>
        <taxon>Pezizomycotina</taxon>
        <taxon>Eurotiomycetes</taxon>
        <taxon>Eurotiomycetidae</taxon>
        <taxon>Eurotiales</taxon>
        <taxon>Aspergillaceae</taxon>
        <taxon>Aspergillus</taxon>
        <taxon>Aspergillus subgen. Nidulantes</taxon>
    </lineage>
</organism>
<feature type="transmembrane region" description="Helical" evidence="6">
    <location>
        <begin position="245"/>
        <end position="266"/>
    </location>
</feature>
<dbReference type="Gene3D" id="1.20.1740.10">
    <property type="entry name" value="Amino acid/polyamine transporter I"/>
    <property type="match status" value="1"/>
</dbReference>
<keyword evidence="4 6" id="KW-1133">Transmembrane helix</keyword>
<proteinExistence type="predicted"/>
<protein>
    <submittedName>
        <fullName evidence="7">Amino acid transporter</fullName>
    </submittedName>
</protein>
<dbReference type="GeneID" id="98157768"/>
<feature type="transmembrane region" description="Helical" evidence="6">
    <location>
        <begin position="442"/>
        <end position="463"/>
    </location>
</feature>
<dbReference type="PROSITE" id="PS00218">
    <property type="entry name" value="AMINO_ACID_PERMEASE_1"/>
    <property type="match status" value="1"/>
</dbReference>
<gene>
    <name evidence="7" type="ORF">BJX68DRAFT_252718</name>
</gene>
<feature type="transmembrane region" description="Helical" evidence="6">
    <location>
        <begin position="166"/>
        <end position="183"/>
    </location>
</feature>